<dbReference type="PANTHER" id="PTHR47634">
    <property type="entry name" value="PROTEIN KINASE DOMAIN-CONTAINING PROTEIN-RELATED"/>
    <property type="match status" value="1"/>
</dbReference>
<organism evidence="12 13">
    <name type="scientific">Xenopus laevis</name>
    <name type="common">African clawed frog</name>
    <dbReference type="NCBI Taxonomy" id="8355"/>
    <lineage>
        <taxon>Eukaryota</taxon>
        <taxon>Metazoa</taxon>
        <taxon>Chordata</taxon>
        <taxon>Craniata</taxon>
        <taxon>Vertebrata</taxon>
        <taxon>Euteleostomi</taxon>
        <taxon>Amphibia</taxon>
        <taxon>Batrachia</taxon>
        <taxon>Anura</taxon>
        <taxon>Pipoidea</taxon>
        <taxon>Pipidae</taxon>
        <taxon>Xenopodinae</taxon>
        <taxon>Xenopus</taxon>
        <taxon>Xenopus</taxon>
    </lineage>
</organism>
<evidence type="ECO:0000256" key="6">
    <source>
        <dbReference type="ARBA" id="ARBA00022840"/>
    </source>
</evidence>
<comment type="similarity">
    <text evidence="10">Belongs to the protein kinase superfamily.</text>
</comment>
<dbReference type="GO" id="GO:0004674">
    <property type="term" value="F:protein serine/threonine kinase activity"/>
    <property type="evidence" value="ECO:0000318"/>
    <property type="project" value="GO_Central"/>
</dbReference>
<feature type="domain" description="Protein kinase" evidence="11">
    <location>
        <begin position="46"/>
        <end position="405"/>
    </location>
</feature>
<dbReference type="Pfam" id="PF00069">
    <property type="entry name" value="Pkinase"/>
    <property type="match status" value="2"/>
</dbReference>
<reference evidence="13" key="1">
    <citation type="submission" date="2025-08" db="UniProtKB">
        <authorList>
            <consortium name="RefSeq"/>
        </authorList>
    </citation>
    <scope>IDENTIFICATION</scope>
    <source>
        <strain evidence="13">J_2021</strain>
        <tissue evidence="13">Erythrocytes</tissue>
    </source>
</reference>
<dbReference type="KEGG" id="xla:108714700"/>
<dbReference type="InterPro" id="IPR000719">
    <property type="entry name" value="Prot_kinase_dom"/>
</dbReference>
<dbReference type="InterPro" id="IPR008271">
    <property type="entry name" value="Ser/Thr_kinase_AS"/>
</dbReference>
<keyword evidence="12" id="KW-1185">Reference proteome</keyword>
<dbReference type="Gene3D" id="1.10.510.10">
    <property type="entry name" value="Transferase(Phosphotransferase) domain 1"/>
    <property type="match status" value="1"/>
</dbReference>
<sequence>MGQVFGLKSKRFLAMTDKDGWQEDPADYCPGGYHPVHTGEMLNRRYQAIHKVGWGYFSTVWLCHDLQKKKKVAVKISKSARRFSEAALDEISILNCVNGARKKESHGENVIQLLDDFKLIGENGLHILFLNSASNVCLVFELLGPSLLHLMRNHGPEGLPLTCVRRVLQQVLQGLNFLHKRCRIIHTDIKPENILVCVKADNLQQCMAEATIWSQNKAGEHTEHGVDVNFLTHLFETGNSDMLGVKIADLGSSCWTYKAFSEEIQTQQYRALEVLLGSTYSTPVDIWSTACMAFEMATSYYLFEPHAGKTFTRDDDHIACIMELLGRIPPKVISSGRKSPAFFNKQGDLLRIPQLFPCGIYDTLVRRNSWQKNEALTFASFLLPMLEYVTEKRATAETCLQHPWLQC</sequence>
<keyword evidence="4 9" id="KW-0547">Nucleotide-binding</keyword>
<dbReference type="RefSeq" id="XP_018114629.1">
    <property type="nucleotide sequence ID" value="XM_018259140.2"/>
</dbReference>
<keyword evidence="6 9" id="KW-0067">ATP-binding</keyword>
<dbReference type="FunFam" id="3.30.200.20:FF:000770">
    <property type="entry name" value="SRSF protein kinase 2"/>
    <property type="match status" value="1"/>
</dbReference>
<evidence type="ECO:0000313" key="12">
    <source>
        <dbReference type="Proteomes" id="UP000186698"/>
    </source>
</evidence>
<dbReference type="GO" id="GO:0005737">
    <property type="term" value="C:cytoplasm"/>
    <property type="evidence" value="ECO:0000318"/>
    <property type="project" value="GO_Central"/>
</dbReference>
<name>A0A8J0V432_XENLA</name>
<dbReference type="FunFam" id="1.10.510.10:FF:000293">
    <property type="entry name" value="SRSF protein kinase 1"/>
    <property type="match status" value="1"/>
</dbReference>
<evidence type="ECO:0000256" key="4">
    <source>
        <dbReference type="ARBA" id="ARBA00022741"/>
    </source>
</evidence>
<dbReference type="InterPro" id="IPR011009">
    <property type="entry name" value="Kinase-like_dom_sf"/>
</dbReference>
<evidence type="ECO:0000256" key="8">
    <source>
        <dbReference type="ARBA" id="ARBA00048679"/>
    </source>
</evidence>
<evidence type="ECO:0000256" key="3">
    <source>
        <dbReference type="ARBA" id="ARBA00022679"/>
    </source>
</evidence>
<dbReference type="InterPro" id="IPR051334">
    <property type="entry name" value="SRPK"/>
</dbReference>
<keyword evidence="5 13" id="KW-0418">Kinase</keyword>
<dbReference type="GO" id="GO:0050684">
    <property type="term" value="P:regulation of mRNA processing"/>
    <property type="evidence" value="ECO:0000318"/>
    <property type="project" value="GO_Central"/>
</dbReference>
<dbReference type="GO" id="GO:0005524">
    <property type="term" value="F:ATP binding"/>
    <property type="evidence" value="ECO:0007669"/>
    <property type="project" value="UniProtKB-UniRule"/>
</dbReference>
<dbReference type="PROSITE" id="PS50011">
    <property type="entry name" value="PROTEIN_KINASE_DOM"/>
    <property type="match status" value="1"/>
</dbReference>
<dbReference type="GO" id="GO:0005634">
    <property type="term" value="C:nucleus"/>
    <property type="evidence" value="ECO:0000318"/>
    <property type="project" value="GO_Central"/>
</dbReference>
<comment type="catalytic activity">
    <reaction evidence="7">
        <text>L-threonyl-[protein] + ATP = O-phospho-L-threonyl-[protein] + ADP + H(+)</text>
        <dbReference type="Rhea" id="RHEA:46608"/>
        <dbReference type="Rhea" id="RHEA-COMP:11060"/>
        <dbReference type="Rhea" id="RHEA-COMP:11605"/>
        <dbReference type="ChEBI" id="CHEBI:15378"/>
        <dbReference type="ChEBI" id="CHEBI:30013"/>
        <dbReference type="ChEBI" id="CHEBI:30616"/>
        <dbReference type="ChEBI" id="CHEBI:61977"/>
        <dbReference type="ChEBI" id="CHEBI:456216"/>
        <dbReference type="EC" id="2.7.11.1"/>
    </reaction>
</comment>
<dbReference type="PROSITE" id="PS00108">
    <property type="entry name" value="PROTEIN_KINASE_ST"/>
    <property type="match status" value="1"/>
</dbReference>
<dbReference type="PROSITE" id="PS00107">
    <property type="entry name" value="PROTEIN_KINASE_ATP"/>
    <property type="match status" value="1"/>
</dbReference>
<dbReference type="Proteomes" id="UP000186698">
    <property type="component" value="Chromosome 4L"/>
</dbReference>
<keyword evidence="3" id="KW-0808">Transferase</keyword>
<feature type="binding site" evidence="9">
    <location>
        <position position="75"/>
    </location>
    <ligand>
        <name>ATP</name>
        <dbReference type="ChEBI" id="CHEBI:30616"/>
    </ligand>
</feature>
<dbReference type="Gene3D" id="3.30.200.20">
    <property type="entry name" value="Phosphorylase Kinase, domain 1"/>
    <property type="match status" value="1"/>
</dbReference>
<dbReference type="AlphaFoldDB" id="A0A8J0V432"/>
<comment type="catalytic activity">
    <reaction evidence="8">
        <text>L-seryl-[protein] + ATP = O-phospho-L-seryl-[protein] + ADP + H(+)</text>
        <dbReference type="Rhea" id="RHEA:17989"/>
        <dbReference type="Rhea" id="RHEA-COMP:9863"/>
        <dbReference type="Rhea" id="RHEA-COMP:11604"/>
        <dbReference type="ChEBI" id="CHEBI:15378"/>
        <dbReference type="ChEBI" id="CHEBI:29999"/>
        <dbReference type="ChEBI" id="CHEBI:30616"/>
        <dbReference type="ChEBI" id="CHEBI:83421"/>
        <dbReference type="ChEBI" id="CHEBI:456216"/>
        <dbReference type="EC" id="2.7.11.1"/>
    </reaction>
</comment>
<dbReference type="CDD" id="cd14136">
    <property type="entry name" value="STKc_SRPK"/>
    <property type="match status" value="1"/>
</dbReference>
<evidence type="ECO:0000256" key="9">
    <source>
        <dbReference type="PROSITE-ProRule" id="PRU10141"/>
    </source>
</evidence>
<dbReference type="OrthoDB" id="2649at2759"/>
<evidence type="ECO:0000256" key="1">
    <source>
        <dbReference type="ARBA" id="ARBA00012513"/>
    </source>
</evidence>
<dbReference type="EC" id="2.7.11.1" evidence="1"/>
<protein>
    <recommendedName>
        <fullName evidence="1">non-specific serine/threonine protein kinase</fullName>
        <ecNumber evidence="1">2.7.11.1</ecNumber>
    </recommendedName>
</protein>
<proteinExistence type="inferred from homology"/>
<dbReference type="GO" id="GO:0035556">
    <property type="term" value="P:intracellular signal transduction"/>
    <property type="evidence" value="ECO:0000318"/>
    <property type="project" value="GO_Central"/>
</dbReference>
<dbReference type="SUPFAM" id="SSF56112">
    <property type="entry name" value="Protein kinase-like (PK-like)"/>
    <property type="match status" value="1"/>
</dbReference>
<dbReference type="GeneID" id="108714700"/>
<dbReference type="GO" id="GO:0000245">
    <property type="term" value="P:spliceosomal complex assembly"/>
    <property type="evidence" value="ECO:0000318"/>
    <property type="project" value="GO_Central"/>
</dbReference>
<dbReference type="SMART" id="SM00220">
    <property type="entry name" value="S_TKc"/>
    <property type="match status" value="1"/>
</dbReference>
<evidence type="ECO:0000256" key="7">
    <source>
        <dbReference type="ARBA" id="ARBA00047899"/>
    </source>
</evidence>
<accession>A0A8J0V432</accession>
<keyword evidence="2 10" id="KW-0723">Serine/threonine-protein kinase</keyword>
<dbReference type="PANTHER" id="PTHR47634:SF23">
    <property type="entry name" value="LOC100144966 PROTEIN"/>
    <property type="match status" value="1"/>
</dbReference>
<gene>
    <name evidence="13" type="primary">LOC108714700</name>
</gene>
<evidence type="ECO:0000259" key="11">
    <source>
        <dbReference type="PROSITE" id="PS50011"/>
    </source>
</evidence>
<evidence type="ECO:0000313" key="13">
    <source>
        <dbReference type="RefSeq" id="XP_018114629.1"/>
    </source>
</evidence>
<evidence type="ECO:0000256" key="2">
    <source>
        <dbReference type="ARBA" id="ARBA00022527"/>
    </source>
</evidence>
<evidence type="ECO:0000256" key="5">
    <source>
        <dbReference type="ARBA" id="ARBA00022777"/>
    </source>
</evidence>
<evidence type="ECO:0000256" key="10">
    <source>
        <dbReference type="RuleBase" id="RU000304"/>
    </source>
</evidence>
<dbReference type="InterPro" id="IPR017441">
    <property type="entry name" value="Protein_kinase_ATP_BS"/>
</dbReference>